<reference evidence="2" key="1">
    <citation type="submission" date="2022-07" db="EMBL/GenBank/DDBJ databases">
        <title>Phylogenomic reconstructions and comparative analyses of Kickxellomycotina fungi.</title>
        <authorList>
            <person name="Reynolds N.K."/>
            <person name="Stajich J.E."/>
            <person name="Barry K."/>
            <person name="Grigoriev I.V."/>
            <person name="Crous P."/>
            <person name="Smith M.E."/>
        </authorList>
    </citation>
    <scope>NUCLEOTIDE SEQUENCE</scope>
    <source>
        <strain evidence="2">RSA 1196</strain>
    </source>
</reference>
<dbReference type="InterPro" id="IPR011993">
    <property type="entry name" value="PH-like_dom_sf"/>
</dbReference>
<dbReference type="InterPro" id="IPR035899">
    <property type="entry name" value="DBL_dom_sf"/>
</dbReference>
<dbReference type="InterPro" id="IPR000219">
    <property type="entry name" value="DH_dom"/>
</dbReference>
<dbReference type="OrthoDB" id="5551576at2759"/>
<organism evidence="2 3">
    <name type="scientific">Dispira parvispora</name>
    <dbReference type="NCBI Taxonomy" id="1520584"/>
    <lineage>
        <taxon>Eukaryota</taxon>
        <taxon>Fungi</taxon>
        <taxon>Fungi incertae sedis</taxon>
        <taxon>Zoopagomycota</taxon>
        <taxon>Kickxellomycotina</taxon>
        <taxon>Dimargaritomycetes</taxon>
        <taxon>Dimargaritales</taxon>
        <taxon>Dimargaritaceae</taxon>
        <taxon>Dispira</taxon>
    </lineage>
</organism>
<evidence type="ECO:0000313" key="2">
    <source>
        <dbReference type="EMBL" id="KAJ1954222.1"/>
    </source>
</evidence>
<gene>
    <name evidence="2" type="ORF">IWQ62_005806</name>
</gene>
<dbReference type="EMBL" id="JANBPY010002636">
    <property type="protein sequence ID" value="KAJ1954222.1"/>
    <property type="molecule type" value="Genomic_DNA"/>
</dbReference>
<keyword evidence="3" id="KW-1185">Reference proteome</keyword>
<dbReference type="Gene3D" id="2.30.29.30">
    <property type="entry name" value="Pleckstrin-homology domain (PH domain)/Phosphotyrosine-binding domain (PTB)"/>
    <property type="match status" value="1"/>
</dbReference>
<proteinExistence type="predicted"/>
<accession>A0A9W8AJ08</accession>
<dbReference type="Proteomes" id="UP001150925">
    <property type="component" value="Unassembled WGS sequence"/>
</dbReference>
<protein>
    <recommendedName>
        <fullName evidence="1">DH domain-containing protein</fullName>
    </recommendedName>
</protein>
<comment type="caution">
    <text evidence="2">The sequence shown here is derived from an EMBL/GenBank/DDBJ whole genome shotgun (WGS) entry which is preliminary data.</text>
</comment>
<dbReference type="AlphaFoldDB" id="A0A9W8AJ08"/>
<feature type="domain" description="DH" evidence="1">
    <location>
        <begin position="65"/>
        <end position="242"/>
    </location>
</feature>
<dbReference type="SUPFAM" id="SSF50729">
    <property type="entry name" value="PH domain-like"/>
    <property type="match status" value="1"/>
</dbReference>
<dbReference type="SUPFAM" id="SSF48065">
    <property type="entry name" value="DBL homology domain (DH-domain)"/>
    <property type="match status" value="1"/>
</dbReference>
<name>A0A9W8AJ08_9FUNG</name>
<dbReference type="GO" id="GO:0005085">
    <property type="term" value="F:guanyl-nucleotide exchange factor activity"/>
    <property type="evidence" value="ECO:0007669"/>
    <property type="project" value="InterPro"/>
</dbReference>
<dbReference type="PROSITE" id="PS50010">
    <property type="entry name" value="DH_2"/>
    <property type="match status" value="1"/>
</dbReference>
<evidence type="ECO:0000259" key="1">
    <source>
        <dbReference type="PROSITE" id="PS50010"/>
    </source>
</evidence>
<dbReference type="Gene3D" id="1.20.900.10">
    <property type="entry name" value="Dbl homology (DH) domain"/>
    <property type="match status" value="1"/>
</dbReference>
<sequence length="628" mass="70995">MFRLKSRLHLSKDKSPVIPTAIHTLSTEASPRLSIASHDQPNITASLPKVSDSARPLAPPQGHEHWTLLLQDFARRETQYVEELSYLCQTLNPLLRRLATTEEVVKGLSKTFTLLDDLHAVYKKLYDQEQPTDAHPLTNPSVDGLMHLLDTVDVLYSEYCVHQYQTMFWIRALKLQHIVLQSTLNGRLVEQWYKSPVLHVLAYHALVKALLDAVEGKDTEEPDRVNTLVQRLQSILDLAYDTDQKVQQFEALVEFQRKLDTSQMRDFSTLRRVSGTVNLCGPEGLAIQRRFVRQDIFNDVDYRGSITEKSVKREVILVLLTDIVLICSYATTSKKRSTVVSPYEYVLLHPPFLVRDIQLVNTPNSLKGMGNLMELRVPNRDLILLQASDPVVKVEWLQYFETMQDPGSGANHDGIVKGIAFPEATLSRATMRRRYTLTHRPGPATTRASFDTVRSSGADSAISFAPSFIHGSLSSMSGAFPLASETGLPSTKAAMPPADLRTTQGLLKTRRLYVHVWRPNIENHLRWLNQGLVTLEVRQDAQDNPFAIIYPERPSPWDDSVGPLIGSLWILATTSVKRQSPTRFFLQNRYCLEFPSESDATKVFTFLTQLISRQQSRPPAFLAVADTL</sequence>
<feature type="non-terminal residue" evidence="2">
    <location>
        <position position="628"/>
    </location>
</feature>
<evidence type="ECO:0000313" key="3">
    <source>
        <dbReference type="Proteomes" id="UP001150925"/>
    </source>
</evidence>